<dbReference type="RefSeq" id="WP_203629877.1">
    <property type="nucleotide sequence ID" value="NZ_BNJR01000012.1"/>
</dbReference>
<dbReference type="SUPFAM" id="SSF48239">
    <property type="entry name" value="Terpenoid cyclases/Protein prenyltransferases"/>
    <property type="match status" value="1"/>
</dbReference>
<evidence type="ECO:0000313" key="5">
    <source>
        <dbReference type="EMBL" id="GHP13852.1"/>
    </source>
</evidence>
<gene>
    <name evidence="5" type="ORF">YK48G_12770</name>
</gene>
<dbReference type="EMBL" id="BNJR01000012">
    <property type="protein sequence ID" value="GHP13852.1"/>
    <property type="molecule type" value="Genomic_DNA"/>
</dbReference>
<accession>A0ABQ3VY66</accession>
<keyword evidence="6" id="KW-1185">Reference proteome</keyword>
<feature type="domain" description="DUF5776" evidence="4">
    <location>
        <begin position="517"/>
        <end position="583"/>
    </location>
</feature>
<feature type="compositionally biased region" description="Low complexity" evidence="1">
    <location>
        <begin position="393"/>
        <end position="426"/>
    </location>
</feature>
<evidence type="ECO:0008006" key="7">
    <source>
        <dbReference type="Google" id="ProtNLM"/>
    </source>
</evidence>
<dbReference type="InterPro" id="IPR011439">
    <property type="entry name" value="DUF1542"/>
</dbReference>
<dbReference type="Proteomes" id="UP000604765">
    <property type="component" value="Unassembled WGS sequence"/>
</dbReference>
<organism evidence="5 6">
    <name type="scientific">Lentilactobacillus fungorum</name>
    <dbReference type="NCBI Taxonomy" id="2201250"/>
    <lineage>
        <taxon>Bacteria</taxon>
        <taxon>Bacillati</taxon>
        <taxon>Bacillota</taxon>
        <taxon>Bacilli</taxon>
        <taxon>Lactobacillales</taxon>
        <taxon>Lactobacillaceae</taxon>
        <taxon>Lentilactobacillus</taxon>
    </lineage>
</organism>
<dbReference type="InterPro" id="IPR044081">
    <property type="entry name" value="DUF5776"/>
</dbReference>
<feature type="region of interest" description="Disordered" evidence="1">
    <location>
        <begin position="393"/>
        <end position="433"/>
    </location>
</feature>
<protein>
    <recommendedName>
        <fullName evidence="7">DUF4430 domain-containing protein</fullName>
    </recommendedName>
</protein>
<feature type="domain" description="Transcobalamin-like C-terminal" evidence="3">
    <location>
        <begin position="678"/>
        <end position="753"/>
    </location>
</feature>
<evidence type="ECO:0000259" key="2">
    <source>
        <dbReference type="Pfam" id="PF07564"/>
    </source>
</evidence>
<feature type="compositionally biased region" description="Low complexity" evidence="1">
    <location>
        <begin position="597"/>
        <end position="648"/>
    </location>
</feature>
<evidence type="ECO:0000256" key="1">
    <source>
        <dbReference type="SAM" id="MobiDB-lite"/>
    </source>
</evidence>
<dbReference type="Gene3D" id="2.170.130.30">
    <property type="match status" value="1"/>
</dbReference>
<sequence length="754" mass="78931">MEKKHFVYWLALIMGVFLFIAGGHNSVKADLTTDVDQAITTGVTTIANKENTIDAWDATALAMSENGISDTQIQAAYHTITTNNDYLSGGDEGLNGVSNVAAINGLKAIGKDPTNVANKNLVTQVINDANDPASPYSLVNDPEALSTDNYGQASEAAKTTLIAKLIANQDPKTGIWNQFDKVDYTGRAILALAMNPNQPGASTAMQKAITGVIDNFYQKNGGFADKSGTFGAENAYNDATMTDALAAAGVDVYSPLNDQADYKSPVQRLLDQNVTAANQSAMLIQQATYTFEQARFTKDGGQGSIFSYAQNQPFKPGELARLNTAATNKKQAINNDSQATADSKSAAIQTVNQILATYIGKINADTTNSAATADRQAGISAINAVVVPQPTTNNTPTGTITSTTSNAISATSSSTPSASKAATSVSQPTATPVKKPVSAKGTVVYALTTVKLYKSTHFTKAALIKTYPKRTRVNRPMFLVIGQATNQQNKPIYKVKDLKTGRTGYALSGAKYFKKAYYSANVTKVKVISPKGINEYGKVRLTNNKQHVKKHVQLAVKKVVNYGRTTRLLLTNGNYISGNKKLVFATRISTKKASGQPAPAATSSSTPTAPTSTSTSTSTPATTNPTSTTTTNSTAPATPTAPITPVVPVVPTNTETVTVSVSANGTTLANGSVTVSKGATALDALEALAAKNGLNVTTTGSGSTAYVTGINGYNAGKPGTMTGWLYAVNGGEPGVSMGVYIVKDGDTISLLYNK</sequence>
<evidence type="ECO:0000259" key="3">
    <source>
        <dbReference type="Pfam" id="PF14478"/>
    </source>
</evidence>
<dbReference type="InterPro" id="IPR008930">
    <property type="entry name" value="Terpenoid_cyclase/PrenylTrfase"/>
</dbReference>
<dbReference type="Gene3D" id="1.50.10.20">
    <property type="match status" value="1"/>
</dbReference>
<reference evidence="5 6" key="1">
    <citation type="journal article" date="2021" name="Int. J. Syst. Evol. Microbiol.">
        <title>Lentilactobacillus fungorum sp. nov., isolated from spent mushroom substrates.</title>
        <authorList>
            <person name="Tohno M."/>
            <person name="Tanizawa Y."/>
            <person name="Kojima Y."/>
            <person name="Sakamoto M."/>
            <person name="Ohkuma M."/>
            <person name="Kobayashi H."/>
        </authorList>
    </citation>
    <scope>NUCLEOTIDE SEQUENCE [LARGE SCALE GENOMIC DNA]</scope>
    <source>
        <strain evidence="5 6">YK48G</strain>
    </source>
</reference>
<dbReference type="Pfam" id="PF14478">
    <property type="entry name" value="DUF4430"/>
    <property type="match status" value="1"/>
</dbReference>
<feature type="region of interest" description="Disordered" evidence="1">
    <location>
        <begin position="593"/>
        <end position="648"/>
    </location>
</feature>
<feature type="domain" description="DUF1542" evidence="2">
    <location>
        <begin position="320"/>
        <end position="387"/>
    </location>
</feature>
<proteinExistence type="predicted"/>
<name>A0ABQ3VY66_9LACO</name>
<evidence type="ECO:0000313" key="6">
    <source>
        <dbReference type="Proteomes" id="UP000604765"/>
    </source>
</evidence>
<evidence type="ECO:0000259" key="4">
    <source>
        <dbReference type="Pfam" id="PF19087"/>
    </source>
</evidence>
<dbReference type="InterPro" id="IPR027954">
    <property type="entry name" value="Transcobalamin-like_C"/>
</dbReference>
<comment type="caution">
    <text evidence="5">The sequence shown here is derived from an EMBL/GenBank/DDBJ whole genome shotgun (WGS) entry which is preliminary data.</text>
</comment>
<dbReference type="Pfam" id="PF19087">
    <property type="entry name" value="DUF5776"/>
    <property type="match status" value="1"/>
</dbReference>
<dbReference type="Pfam" id="PF07564">
    <property type="entry name" value="DUF1542"/>
    <property type="match status" value="1"/>
</dbReference>